<dbReference type="InterPro" id="IPR035979">
    <property type="entry name" value="RBD_domain_sf"/>
</dbReference>
<keyword evidence="2" id="KW-0597">Phosphoprotein</keyword>
<evidence type="ECO:0000256" key="2">
    <source>
        <dbReference type="ARBA" id="ARBA00022553"/>
    </source>
</evidence>
<dbReference type="SMART" id="SM00540">
    <property type="entry name" value="LEM"/>
    <property type="match status" value="1"/>
</dbReference>
<dbReference type="PROSITE" id="PS50954">
    <property type="entry name" value="LEM"/>
    <property type="match status" value="1"/>
</dbReference>
<sequence length="777" mass="85708">MADQEIAALTDNQLRDRLRSHGVNVPPITESTRKTLQNRLLKLDGKPVISTPSASEKKTTVVTTTETVTSRQPSPTRRGLPAGFVGPPLPGATQTIKRTPSPQLNSLPRPVKPVSATRRPATRSTAAFSSDEDDDVVELGRVGGLQRSSGSSTSADATAGTPLVGFLNGRSLWGARNQRPRIVASTDSPSSGNGFSRFFARQQPKTSTPTEKRPHSSLHDSFGAMTPIRDDGRRSTLGRPSLASLVRQSDETDLPAAKKRPGFFSRLLADPIHLTPQPSSREETDRHYTRHEPPRPRPLVFNSSGSTSRTEEEEGWSSWFGRNISRLLLALFLMFLVGVLAYYARMKWDSSDIDSSIMHFRLGRPALADKLLQCEDGKVVGDGTCNSFEDVTIAMDMVAHLAKKLASMKGDASCEGHGPTSMSYRAAQDYAVENVHLSDAGDFGRAVNLIIANPHWGIDALTETRRNASTVKDVRFLESRFATKSFLCNLKEAVKTTLFRISLLGLGIGALSAAGAWFYYFLQRRSKRQEQVYQMVNSIIGHVRNQHEQNGKAVPLSHIREMLVPHGPDRKRLLPVWDEAVAYIQAHESRIGSQFQQINGEDFEVWNWTSGAAAAQPDRVEPDSSVSSAPVVASSNNMASKVIPRRNRSWGVNTRPANSGEVQAATSCLKVRGMFVGSKESQSDLSWVDDIQDAILEKCRGVARILDIQVETTSDEGIAYIKLATSEDARNAYLALQGNEFDNNMVTVKFLKLERYHQRFPGTELKMTQMQPSKRVR</sequence>
<dbReference type="GO" id="GO:0030514">
    <property type="term" value="P:negative regulation of BMP signaling pathway"/>
    <property type="evidence" value="ECO:0007669"/>
    <property type="project" value="TreeGrafter"/>
</dbReference>
<dbReference type="InterPro" id="IPR012677">
    <property type="entry name" value="Nucleotide-bd_a/b_plait_sf"/>
</dbReference>
<proteinExistence type="predicted"/>
<dbReference type="Gene3D" id="3.30.70.330">
    <property type="match status" value="1"/>
</dbReference>
<keyword evidence="5 8" id="KW-0472">Membrane</keyword>
<feature type="region of interest" description="Disordered" evidence="7">
    <location>
        <begin position="273"/>
        <end position="312"/>
    </location>
</feature>
<evidence type="ECO:0000313" key="11">
    <source>
        <dbReference type="Proteomes" id="UP000186922"/>
    </source>
</evidence>
<keyword evidence="3 8" id="KW-0812">Transmembrane</keyword>
<keyword evidence="6" id="KW-0539">Nucleus</keyword>
<gene>
    <name evidence="10" type="primary">RvY_05454-1</name>
    <name evidence="10" type="synonym">RvY_05454.1</name>
    <name evidence="10" type="ORF">RvY_05454</name>
</gene>
<feature type="region of interest" description="Disordered" evidence="7">
    <location>
        <begin position="47"/>
        <end position="135"/>
    </location>
</feature>
<dbReference type="Pfam" id="PF03020">
    <property type="entry name" value="LEM"/>
    <property type="match status" value="1"/>
</dbReference>
<dbReference type="GO" id="GO:0005637">
    <property type="term" value="C:nuclear inner membrane"/>
    <property type="evidence" value="ECO:0007669"/>
    <property type="project" value="UniProtKB-SubCell"/>
</dbReference>
<dbReference type="SUPFAM" id="SSF63451">
    <property type="entry name" value="LEM domain"/>
    <property type="match status" value="1"/>
</dbReference>
<keyword evidence="11" id="KW-1185">Reference proteome</keyword>
<comment type="caution">
    <text evidence="10">The sequence shown here is derived from an EMBL/GenBank/DDBJ whole genome shotgun (WGS) entry which is preliminary data.</text>
</comment>
<evidence type="ECO:0000256" key="4">
    <source>
        <dbReference type="ARBA" id="ARBA00022989"/>
    </source>
</evidence>
<dbReference type="InterPro" id="IPR003887">
    <property type="entry name" value="LEM_dom"/>
</dbReference>
<dbReference type="SUPFAM" id="SSF54928">
    <property type="entry name" value="RNA-binding domain, RBD"/>
    <property type="match status" value="1"/>
</dbReference>
<dbReference type="OrthoDB" id="118234at2759"/>
<dbReference type="InterPro" id="IPR011015">
    <property type="entry name" value="LEM/LEM-like_dom_sf"/>
</dbReference>
<dbReference type="STRING" id="947166.A0A1D1V4W6"/>
<evidence type="ECO:0000256" key="3">
    <source>
        <dbReference type="ARBA" id="ARBA00022692"/>
    </source>
</evidence>
<evidence type="ECO:0000256" key="1">
    <source>
        <dbReference type="ARBA" id="ARBA00004473"/>
    </source>
</evidence>
<dbReference type="InterPro" id="IPR041885">
    <property type="entry name" value="MAN1_winged_helix_dom"/>
</dbReference>
<evidence type="ECO:0000313" key="10">
    <source>
        <dbReference type="EMBL" id="GAU93528.1"/>
    </source>
</evidence>
<organism evidence="10 11">
    <name type="scientific">Ramazzottius varieornatus</name>
    <name type="common">Water bear</name>
    <name type="synonym">Tardigrade</name>
    <dbReference type="NCBI Taxonomy" id="947166"/>
    <lineage>
        <taxon>Eukaryota</taxon>
        <taxon>Metazoa</taxon>
        <taxon>Ecdysozoa</taxon>
        <taxon>Tardigrada</taxon>
        <taxon>Eutardigrada</taxon>
        <taxon>Parachela</taxon>
        <taxon>Hypsibioidea</taxon>
        <taxon>Ramazzottiidae</taxon>
        <taxon>Ramazzottius</taxon>
    </lineage>
</organism>
<dbReference type="InterPro" id="IPR018996">
    <property type="entry name" value="Man1/Src1-like_C"/>
</dbReference>
<feature type="compositionally biased region" description="Polar residues" evidence="7">
    <location>
        <begin position="92"/>
        <end position="106"/>
    </location>
</feature>
<feature type="compositionally biased region" description="Basic and acidic residues" evidence="7">
    <location>
        <begin position="280"/>
        <end position="295"/>
    </location>
</feature>
<evidence type="ECO:0000259" key="9">
    <source>
        <dbReference type="PROSITE" id="PS50954"/>
    </source>
</evidence>
<feature type="transmembrane region" description="Helical" evidence="8">
    <location>
        <begin position="327"/>
        <end position="344"/>
    </location>
</feature>
<reference evidence="10 11" key="1">
    <citation type="journal article" date="2016" name="Nat. Commun.">
        <title>Extremotolerant tardigrade genome and improved radiotolerance of human cultured cells by tardigrade-unique protein.</title>
        <authorList>
            <person name="Hashimoto T."/>
            <person name="Horikawa D.D."/>
            <person name="Saito Y."/>
            <person name="Kuwahara H."/>
            <person name="Kozuka-Hata H."/>
            <person name="Shin-I T."/>
            <person name="Minakuchi Y."/>
            <person name="Ohishi K."/>
            <person name="Motoyama A."/>
            <person name="Aizu T."/>
            <person name="Enomoto A."/>
            <person name="Kondo K."/>
            <person name="Tanaka S."/>
            <person name="Hara Y."/>
            <person name="Koshikawa S."/>
            <person name="Sagara H."/>
            <person name="Miura T."/>
            <person name="Yokobori S."/>
            <person name="Miyagawa K."/>
            <person name="Suzuki Y."/>
            <person name="Kubo T."/>
            <person name="Oyama M."/>
            <person name="Kohara Y."/>
            <person name="Fujiyama A."/>
            <person name="Arakawa K."/>
            <person name="Katayama T."/>
            <person name="Toyoda A."/>
            <person name="Kunieda T."/>
        </authorList>
    </citation>
    <scope>NUCLEOTIDE SEQUENCE [LARGE SCALE GENOMIC DNA]</scope>
    <source>
        <strain evidence="10 11">YOKOZUNA-1</strain>
    </source>
</reference>
<evidence type="ECO:0000256" key="7">
    <source>
        <dbReference type="SAM" id="MobiDB-lite"/>
    </source>
</evidence>
<evidence type="ECO:0000256" key="8">
    <source>
        <dbReference type="SAM" id="Phobius"/>
    </source>
</evidence>
<name>A0A1D1V4W6_RAMVA</name>
<feature type="compositionally biased region" description="Low complexity" evidence="7">
    <location>
        <begin position="115"/>
        <end position="129"/>
    </location>
</feature>
<dbReference type="CDD" id="cd12934">
    <property type="entry name" value="LEM"/>
    <property type="match status" value="1"/>
</dbReference>
<dbReference type="Proteomes" id="UP000186922">
    <property type="component" value="Unassembled WGS sequence"/>
</dbReference>
<feature type="region of interest" description="Disordered" evidence="7">
    <location>
        <begin position="178"/>
        <end position="257"/>
    </location>
</feature>
<dbReference type="PANTHER" id="PTHR13428">
    <property type="entry name" value="INNER NUCLEAR MEMBRANE PROTEIN MAN1 LEM DOMAIN CONTAINING PROTEIN"/>
    <property type="match status" value="1"/>
</dbReference>
<evidence type="ECO:0000256" key="5">
    <source>
        <dbReference type="ARBA" id="ARBA00023136"/>
    </source>
</evidence>
<dbReference type="PANTHER" id="PTHR13428:SF12">
    <property type="entry name" value="INNER NUCLEAR MEMBRANE PROTEIN MAN1"/>
    <property type="match status" value="1"/>
</dbReference>
<feature type="transmembrane region" description="Helical" evidence="8">
    <location>
        <begin position="501"/>
        <end position="522"/>
    </location>
</feature>
<protein>
    <recommendedName>
        <fullName evidence="9">LEM domain-containing protein</fullName>
    </recommendedName>
</protein>
<comment type="subcellular location">
    <subcellularLocation>
        <location evidence="1">Nucleus inner membrane</location>
        <topology evidence="1">Multi-pass membrane protein</topology>
    </subcellularLocation>
</comment>
<feature type="compositionally biased region" description="Polar residues" evidence="7">
    <location>
        <begin position="185"/>
        <end position="194"/>
    </location>
</feature>
<dbReference type="GO" id="GO:0031490">
    <property type="term" value="F:chromatin DNA binding"/>
    <property type="evidence" value="ECO:0007669"/>
    <property type="project" value="TreeGrafter"/>
</dbReference>
<dbReference type="EMBL" id="BDGG01000002">
    <property type="protein sequence ID" value="GAU93528.1"/>
    <property type="molecule type" value="Genomic_DNA"/>
</dbReference>
<dbReference type="GO" id="GO:0006998">
    <property type="term" value="P:nuclear envelope organization"/>
    <property type="evidence" value="ECO:0007669"/>
    <property type="project" value="TreeGrafter"/>
</dbReference>
<feature type="domain" description="LEM" evidence="9">
    <location>
        <begin position="3"/>
        <end position="47"/>
    </location>
</feature>
<dbReference type="Gene3D" id="1.10.720.40">
    <property type="match status" value="1"/>
</dbReference>
<dbReference type="Pfam" id="PF09402">
    <property type="entry name" value="MSC"/>
    <property type="match status" value="1"/>
</dbReference>
<accession>A0A1D1V4W6</accession>
<dbReference type="AlphaFoldDB" id="A0A1D1V4W6"/>
<keyword evidence="4 8" id="KW-1133">Transmembrane helix</keyword>
<dbReference type="Gene3D" id="1.10.10.1180">
    <property type="entry name" value="MAN1, winged-helix domain"/>
    <property type="match status" value="1"/>
</dbReference>
<evidence type="ECO:0000256" key="6">
    <source>
        <dbReference type="ARBA" id="ARBA00023242"/>
    </source>
</evidence>
<feature type="compositionally biased region" description="Low complexity" evidence="7">
    <location>
        <begin position="60"/>
        <end position="69"/>
    </location>
</feature>
<dbReference type="InterPro" id="IPR052277">
    <property type="entry name" value="INM_ESCRT-Associated"/>
</dbReference>